<dbReference type="AlphaFoldDB" id="A0A3N4K7G2"/>
<feature type="compositionally biased region" description="Polar residues" evidence="1">
    <location>
        <begin position="210"/>
        <end position="222"/>
    </location>
</feature>
<dbReference type="InParanoid" id="A0A3N4K7G2"/>
<feature type="region of interest" description="Disordered" evidence="1">
    <location>
        <begin position="48"/>
        <end position="98"/>
    </location>
</feature>
<evidence type="ECO:0000313" key="4">
    <source>
        <dbReference type="Proteomes" id="UP000277580"/>
    </source>
</evidence>
<feature type="region of interest" description="Disordered" evidence="1">
    <location>
        <begin position="197"/>
        <end position="261"/>
    </location>
</feature>
<keyword evidence="4" id="KW-1185">Reference proteome</keyword>
<feature type="signal peptide" evidence="2">
    <location>
        <begin position="1"/>
        <end position="23"/>
    </location>
</feature>
<evidence type="ECO:0000256" key="2">
    <source>
        <dbReference type="SAM" id="SignalP"/>
    </source>
</evidence>
<feature type="region of interest" description="Disordered" evidence="1">
    <location>
        <begin position="352"/>
        <end position="389"/>
    </location>
</feature>
<evidence type="ECO:0000313" key="3">
    <source>
        <dbReference type="EMBL" id="RPB06500.1"/>
    </source>
</evidence>
<dbReference type="EMBL" id="ML119310">
    <property type="protein sequence ID" value="RPB06500.1"/>
    <property type="molecule type" value="Genomic_DNA"/>
</dbReference>
<protein>
    <submittedName>
        <fullName evidence="3">Uncharacterized protein</fullName>
    </submittedName>
</protein>
<reference evidence="3 4" key="1">
    <citation type="journal article" date="2018" name="Nat. Ecol. Evol.">
        <title>Pezizomycetes genomes reveal the molecular basis of ectomycorrhizal truffle lifestyle.</title>
        <authorList>
            <person name="Murat C."/>
            <person name="Payen T."/>
            <person name="Noel B."/>
            <person name="Kuo A."/>
            <person name="Morin E."/>
            <person name="Chen J."/>
            <person name="Kohler A."/>
            <person name="Krizsan K."/>
            <person name="Balestrini R."/>
            <person name="Da Silva C."/>
            <person name="Montanini B."/>
            <person name="Hainaut M."/>
            <person name="Levati E."/>
            <person name="Barry K.W."/>
            <person name="Belfiori B."/>
            <person name="Cichocki N."/>
            <person name="Clum A."/>
            <person name="Dockter R.B."/>
            <person name="Fauchery L."/>
            <person name="Guy J."/>
            <person name="Iotti M."/>
            <person name="Le Tacon F."/>
            <person name="Lindquist E.A."/>
            <person name="Lipzen A."/>
            <person name="Malagnac F."/>
            <person name="Mello A."/>
            <person name="Molinier V."/>
            <person name="Miyauchi S."/>
            <person name="Poulain J."/>
            <person name="Riccioni C."/>
            <person name="Rubini A."/>
            <person name="Sitrit Y."/>
            <person name="Splivallo R."/>
            <person name="Traeger S."/>
            <person name="Wang M."/>
            <person name="Zifcakova L."/>
            <person name="Wipf D."/>
            <person name="Zambonelli A."/>
            <person name="Paolocci F."/>
            <person name="Nowrousian M."/>
            <person name="Ottonello S."/>
            <person name="Baldrian P."/>
            <person name="Spatafora J.W."/>
            <person name="Henrissat B."/>
            <person name="Nagy L.G."/>
            <person name="Aury J.M."/>
            <person name="Wincker P."/>
            <person name="Grigoriev I.V."/>
            <person name="Bonfante P."/>
            <person name="Martin F.M."/>
        </authorList>
    </citation>
    <scope>NUCLEOTIDE SEQUENCE [LARGE SCALE GENOMIC DNA]</scope>
    <source>
        <strain evidence="3 4">CCBAS932</strain>
    </source>
</reference>
<feature type="compositionally biased region" description="Low complexity" evidence="1">
    <location>
        <begin position="80"/>
        <end position="90"/>
    </location>
</feature>
<name>A0A3N4K7G2_9PEZI</name>
<evidence type="ECO:0000256" key="1">
    <source>
        <dbReference type="SAM" id="MobiDB-lite"/>
    </source>
</evidence>
<sequence length="389" mass="40707">MKSAILLLVTLLALLQLTALAGASIDSRGVPRHASGVYPRARPASILARRAAPKASEPKAKATKANATKAKASKGEVTPAKAKTGKGATAAKKKTTKGAAAAKGSTGAACAWTPGAKGRIGKRADCQAANDGDTATGTYTLLCAQKSTGAKKRLGKRAKFETLGKEDFFTCGGKSLKYHGAGITSVAPQVLQLWKTAQQERKQRQAAKSSKGSKNNVASKLKTSAAEYPRLNHNQKVSSKDKASTKENQLVPDNELEEVGLSDADRQAGMWNLVEFPILRSGELWVHDPDVKGSQGSDRMLLAVPNDNSKVLGVWVATHNNAADGKTITGNDKADSAHEIVPFRKAPEKVARPQVVLGEGAGKGADGIKRDPVSPWKIPKAAGAGAKNT</sequence>
<organism evidence="3 4">
    <name type="scientific">Morchella conica CCBAS932</name>
    <dbReference type="NCBI Taxonomy" id="1392247"/>
    <lineage>
        <taxon>Eukaryota</taxon>
        <taxon>Fungi</taxon>
        <taxon>Dikarya</taxon>
        <taxon>Ascomycota</taxon>
        <taxon>Pezizomycotina</taxon>
        <taxon>Pezizomycetes</taxon>
        <taxon>Pezizales</taxon>
        <taxon>Morchellaceae</taxon>
        <taxon>Morchella</taxon>
    </lineage>
</organism>
<keyword evidence="2" id="KW-0732">Signal</keyword>
<accession>A0A3N4K7G2</accession>
<gene>
    <name evidence="3" type="ORF">P167DRAFT_550479</name>
</gene>
<feature type="chain" id="PRO_5018232077" evidence="2">
    <location>
        <begin position="24"/>
        <end position="389"/>
    </location>
</feature>
<proteinExistence type="predicted"/>
<dbReference type="Proteomes" id="UP000277580">
    <property type="component" value="Unassembled WGS sequence"/>
</dbReference>